<comment type="similarity">
    <text evidence="2">Belongs to the SF3B4 family.</text>
</comment>
<dbReference type="FunFam" id="3.30.70.330:FF:000505">
    <property type="entry name" value="Splicing factor 3B subunit 4"/>
    <property type="match status" value="1"/>
</dbReference>
<evidence type="ECO:0000256" key="1">
    <source>
        <dbReference type="ARBA" id="ARBA00004123"/>
    </source>
</evidence>
<evidence type="ECO:0000256" key="5">
    <source>
        <dbReference type="ARBA" id="ARBA00023242"/>
    </source>
</evidence>
<protein>
    <submittedName>
        <fullName evidence="9">Splicing factor 3B subunit 4</fullName>
    </submittedName>
</protein>
<name>A0A4P6XI46_9ASCO</name>
<evidence type="ECO:0000256" key="7">
    <source>
        <dbReference type="SAM" id="MobiDB-lite"/>
    </source>
</evidence>
<proteinExistence type="inferred from homology"/>
<dbReference type="Pfam" id="PF00076">
    <property type="entry name" value="RRM_1"/>
    <property type="match status" value="2"/>
</dbReference>
<dbReference type="InterPro" id="IPR000504">
    <property type="entry name" value="RRM_dom"/>
</dbReference>
<dbReference type="GO" id="GO:0005730">
    <property type="term" value="C:nucleolus"/>
    <property type="evidence" value="ECO:0007669"/>
    <property type="project" value="TreeGrafter"/>
</dbReference>
<evidence type="ECO:0000313" key="9">
    <source>
        <dbReference type="EMBL" id="QBM86927.1"/>
    </source>
</evidence>
<evidence type="ECO:0000259" key="8">
    <source>
        <dbReference type="PROSITE" id="PS50102"/>
    </source>
</evidence>
<feature type="region of interest" description="Disordered" evidence="7">
    <location>
        <begin position="212"/>
        <end position="231"/>
    </location>
</feature>
<dbReference type="SUPFAM" id="SSF54928">
    <property type="entry name" value="RNA-binding domain, RBD"/>
    <property type="match status" value="1"/>
</dbReference>
<gene>
    <name evidence="9" type="primary">MPUL0B01180</name>
    <name evidence="9" type="ORF">METSCH_B01180</name>
</gene>
<dbReference type="Proteomes" id="UP000292447">
    <property type="component" value="Chromosome II"/>
</dbReference>
<feature type="domain" description="RRM" evidence="8">
    <location>
        <begin position="112"/>
        <end position="190"/>
    </location>
</feature>
<dbReference type="PANTHER" id="PTHR48030:SF3">
    <property type="entry name" value="SPLICING FACTOR 3B SUBUNIT 4"/>
    <property type="match status" value="1"/>
</dbReference>
<dbReference type="GO" id="GO:0003723">
    <property type="term" value="F:RNA binding"/>
    <property type="evidence" value="ECO:0007669"/>
    <property type="project" value="UniProtKB-UniRule"/>
</dbReference>
<dbReference type="GO" id="GO:0048026">
    <property type="term" value="P:positive regulation of mRNA splicing, via spliceosome"/>
    <property type="evidence" value="ECO:0007669"/>
    <property type="project" value="TreeGrafter"/>
</dbReference>
<dbReference type="GO" id="GO:0071011">
    <property type="term" value="C:precatalytic spliceosome"/>
    <property type="evidence" value="ECO:0007669"/>
    <property type="project" value="TreeGrafter"/>
</dbReference>
<dbReference type="InterPro" id="IPR012677">
    <property type="entry name" value="Nucleotide-bd_a/b_plait_sf"/>
</dbReference>
<keyword evidence="10" id="KW-1185">Reference proteome</keyword>
<keyword evidence="5" id="KW-0539">Nucleus</keyword>
<accession>A0A4P6XI46</accession>
<dbReference type="AlphaFoldDB" id="A0A4P6XI46"/>
<dbReference type="PANTHER" id="PTHR48030">
    <property type="entry name" value="SPLICING FACTOR 3B SUBUNIT 4"/>
    <property type="match status" value="1"/>
</dbReference>
<evidence type="ECO:0000256" key="6">
    <source>
        <dbReference type="PROSITE-ProRule" id="PRU00176"/>
    </source>
</evidence>
<keyword evidence="4 6" id="KW-0694">RNA-binding</keyword>
<keyword evidence="3" id="KW-0677">Repeat</keyword>
<comment type="subcellular location">
    <subcellularLocation>
        <location evidence="1">Nucleus</location>
    </subcellularLocation>
</comment>
<dbReference type="InterPro" id="IPR035979">
    <property type="entry name" value="RBD_domain_sf"/>
</dbReference>
<dbReference type="Gene3D" id="3.30.70.330">
    <property type="match status" value="2"/>
</dbReference>
<reference evidence="10" key="1">
    <citation type="submission" date="2019-03" db="EMBL/GenBank/DDBJ databases">
        <title>Snf2 controls pulcherriminic acid biosynthesis and connects pigmentation and antifungal activity of the yeast Metschnikowia pulcherrima.</title>
        <authorList>
            <person name="Gore-Lloyd D."/>
            <person name="Sumann I."/>
            <person name="Brachmann A.O."/>
            <person name="Schneeberger K."/>
            <person name="Ortiz-Merino R.A."/>
            <person name="Moreno-Beltran M."/>
            <person name="Schlaefli M."/>
            <person name="Kirner P."/>
            <person name="Santos Kron A."/>
            <person name="Wolfe K.H."/>
            <person name="Piel J."/>
            <person name="Ahrens C.H."/>
            <person name="Henk D."/>
            <person name="Freimoser F.M."/>
        </authorList>
    </citation>
    <scope>NUCLEOTIDE SEQUENCE [LARGE SCALE GENOMIC DNA]</scope>
    <source>
        <strain evidence="10">APC 1.2</strain>
    </source>
</reference>
<dbReference type="InterPro" id="IPR052084">
    <property type="entry name" value="SF3B4_spliceosome_assoc"/>
</dbReference>
<evidence type="ECO:0000256" key="4">
    <source>
        <dbReference type="ARBA" id="ARBA00022884"/>
    </source>
</evidence>
<dbReference type="CDD" id="cd12334">
    <property type="entry name" value="RRM1_SF3B4"/>
    <property type="match status" value="1"/>
</dbReference>
<sequence length="231" mass="26027">MNVFHKPNENDRNVNATLYVGNLDAQVEEALLYELFIQVGPVRLLNLPKDRILRVHQGFGFVEFRTVEDADYALNLLRGVRLFGRTLKLKKIDPQGSNSNTPDSRTTSGVGAKLFIKNLHQLVDEQYLHSTFLKIGSLVGQPLIVRDDKGYSKGYGFIEFTDFDSSDKAIEQLNGATLMNNKIALSYAYKAGLEAKKIQHGDNAERVLAKQGQNHLKRDPKKRPTTIARKN</sequence>
<feature type="compositionally biased region" description="Basic residues" evidence="7">
    <location>
        <begin position="218"/>
        <end position="231"/>
    </location>
</feature>
<feature type="domain" description="RRM" evidence="8">
    <location>
        <begin position="16"/>
        <end position="94"/>
    </location>
</feature>
<dbReference type="STRING" id="2163413.A0A4P6XI46"/>
<evidence type="ECO:0000256" key="3">
    <source>
        <dbReference type="ARBA" id="ARBA00022737"/>
    </source>
</evidence>
<organism evidence="9 10">
    <name type="scientific">Metschnikowia aff. pulcherrima</name>
    <dbReference type="NCBI Taxonomy" id="2163413"/>
    <lineage>
        <taxon>Eukaryota</taxon>
        <taxon>Fungi</taxon>
        <taxon>Dikarya</taxon>
        <taxon>Ascomycota</taxon>
        <taxon>Saccharomycotina</taxon>
        <taxon>Pichiomycetes</taxon>
        <taxon>Metschnikowiaceae</taxon>
        <taxon>Metschnikowia</taxon>
    </lineage>
</organism>
<dbReference type="PROSITE" id="PS50102">
    <property type="entry name" value="RRM"/>
    <property type="match status" value="2"/>
</dbReference>
<evidence type="ECO:0000256" key="2">
    <source>
        <dbReference type="ARBA" id="ARBA00008363"/>
    </source>
</evidence>
<evidence type="ECO:0000313" key="10">
    <source>
        <dbReference type="Proteomes" id="UP000292447"/>
    </source>
</evidence>
<dbReference type="InterPro" id="IPR034158">
    <property type="entry name" value="SF3B4_RRM1"/>
</dbReference>
<dbReference type="SMART" id="SM00360">
    <property type="entry name" value="RRM"/>
    <property type="match status" value="2"/>
</dbReference>
<dbReference type="EMBL" id="CP034457">
    <property type="protein sequence ID" value="QBM86927.1"/>
    <property type="molecule type" value="Genomic_DNA"/>
</dbReference>